<dbReference type="PANTHER" id="PTHR38041">
    <property type="entry name" value="CHORISMATE MUTASE"/>
    <property type="match status" value="1"/>
</dbReference>
<evidence type="ECO:0000313" key="5">
    <source>
        <dbReference type="Proteomes" id="UP000037179"/>
    </source>
</evidence>
<organism evidence="3 6">
    <name type="scientific">Nocardia seriolae</name>
    <dbReference type="NCBI Taxonomy" id="37332"/>
    <lineage>
        <taxon>Bacteria</taxon>
        <taxon>Bacillati</taxon>
        <taxon>Actinomycetota</taxon>
        <taxon>Actinomycetes</taxon>
        <taxon>Mycobacteriales</taxon>
        <taxon>Nocardiaceae</taxon>
        <taxon>Nocardia</taxon>
    </lineage>
</organism>
<dbReference type="InterPro" id="IPR036263">
    <property type="entry name" value="Chorismate_II_sf"/>
</dbReference>
<dbReference type="InterPro" id="IPR051331">
    <property type="entry name" value="Chorismate_mutase-related"/>
</dbReference>
<proteinExistence type="predicted"/>
<dbReference type="GeneID" id="93370487"/>
<accession>A0A0B8NLV0</accession>
<dbReference type="Proteomes" id="UP000037179">
    <property type="component" value="Unassembled WGS sequence"/>
</dbReference>
<evidence type="ECO:0000313" key="3">
    <source>
        <dbReference type="EMBL" id="APA95795.1"/>
    </source>
</evidence>
<reference evidence="3 6" key="3">
    <citation type="submission" date="2016-10" db="EMBL/GenBank/DDBJ databases">
        <title>Genome sequence of Nocardia seriolae strain EM150506, isolated from Anguila japonica.</title>
        <authorList>
            <person name="Han H.-J."/>
        </authorList>
    </citation>
    <scope>NUCLEOTIDE SEQUENCE [LARGE SCALE GENOMIC DNA]</scope>
    <source>
        <strain evidence="3 6">EM150506</strain>
    </source>
</reference>
<dbReference type="SUPFAM" id="SSF48600">
    <property type="entry name" value="Chorismate mutase II"/>
    <property type="match status" value="1"/>
</dbReference>
<keyword evidence="1" id="KW-0413">Isomerase</keyword>
<dbReference type="KEGG" id="nsr:NS506_01727"/>
<dbReference type="InterPro" id="IPR002701">
    <property type="entry name" value="CM_II_prokaryot"/>
</dbReference>
<dbReference type="RefSeq" id="WP_033089607.1">
    <property type="nucleotide sequence ID" value="NZ_AP017900.1"/>
</dbReference>
<dbReference type="EC" id="4.2.99.21" evidence="3"/>
<reference evidence="4 5" key="2">
    <citation type="journal article" date="2016" name="Genome Announc.">
        <title>Draft Genome Sequence of Erythromycin- and Oxytetracycline-Sensitive Nocardia seriolae Strain U-1 (NBRC 110359).</title>
        <authorList>
            <person name="Imajoh M."/>
            <person name="Sukeda M."/>
            <person name="Shimizu M."/>
            <person name="Yamane J."/>
            <person name="Ohnishi K."/>
            <person name="Oshima S."/>
        </authorList>
    </citation>
    <scope>NUCLEOTIDE SEQUENCE [LARGE SCALE GENOMIC DNA]</scope>
    <source>
        <strain evidence="4 5">U-1</strain>
    </source>
</reference>
<dbReference type="AlphaFoldDB" id="A0A0B8NLV0"/>
<keyword evidence="3" id="KW-0456">Lyase</keyword>
<reference evidence="5" key="1">
    <citation type="submission" date="2015-07" db="EMBL/GenBank/DDBJ databases">
        <title>Nocardia seriolae U-1 whole genome shotgun sequence.</title>
        <authorList>
            <person name="Imajoh M."/>
            <person name="Fukumoto Y."/>
            <person name="Sukeda M."/>
            <person name="Yamane J."/>
            <person name="Yamasaki K."/>
            <person name="Shimizu M."/>
            <person name="Ohnishi K."/>
            <person name="Oshima S."/>
        </authorList>
    </citation>
    <scope>NUCLEOTIDE SEQUENCE [LARGE SCALE GENOMIC DNA]</scope>
    <source>
        <strain evidence="5">U-1</strain>
    </source>
</reference>
<dbReference type="OrthoDB" id="3233357at2"/>
<dbReference type="Gene3D" id="1.20.59.10">
    <property type="entry name" value="Chorismate mutase"/>
    <property type="match status" value="1"/>
</dbReference>
<keyword evidence="5" id="KW-1185">Reference proteome</keyword>
<feature type="domain" description="Chorismate mutase" evidence="2">
    <location>
        <begin position="1"/>
        <end position="91"/>
    </location>
</feature>
<dbReference type="GO" id="GO:0004106">
    <property type="term" value="F:chorismate mutase activity"/>
    <property type="evidence" value="ECO:0007669"/>
    <property type="project" value="InterPro"/>
</dbReference>
<name>A0A0B8NLV0_9NOCA</name>
<evidence type="ECO:0000256" key="1">
    <source>
        <dbReference type="ARBA" id="ARBA00023235"/>
    </source>
</evidence>
<protein>
    <submittedName>
        <fullName evidence="4">Chorismate mutase</fullName>
    </submittedName>
    <submittedName>
        <fullName evidence="3">Isochorismate lyase</fullName>
        <ecNumber evidence="3">4.2.99.21</ecNumber>
    </submittedName>
</protein>
<dbReference type="InterPro" id="IPR036979">
    <property type="entry name" value="CM_dom_sf"/>
</dbReference>
<evidence type="ECO:0000313" key="6">
    <source>
        <dbReference type="Proteomes" id="UP000180166"/>
    </source>
</evidence>
<dbReference type="EMBL" id="CP017839">
    <property type="protein sequence ID" value="APA95795.1"/>
    <property type="molecule type" value="Genomic_DNA"/>
</dbReference>
<evidence type="ECO:0000313" key="4">
    <source>
        <dbReference type="EMBL" id="GAP30997.1"/>
    </source>
</evidence>
<dbReference type="SMART" id="SM00830">
    <property type="entry name" value="CM_2"/>
    <property type="match status" value="1"/>
</dbReference>
<dbReference type="Pfam" id="PF01817">
    <property type="entry name" value="CM_2"/>
    <property type="match status" value="1"/>
</dbReference>
<evidence type="ECO:0000259" key="2">
    <source>
        <dbReference type="PROSITE" id="PS51168"/>
    </source>
</evidence>
<dbReference type="Proteomes" id="UP000180166">
    <property type="component" value="Chromosome"/>
</dbReference>
<dbReference type="EMBL" id="BBYQ01000100">
    <property type="protein sequence ID" value="GAP30997.1"/>
    <property type="molecule type" value="Genomic_DNA"/>
</dbReference>
<sequence>MSAPQTLAEVRTGIDELDGELIRLLASRQELVRAAATFKSDEQAVRAPDRVEQVVALARTRAAAEGLEPTVAEAVWRAMSSAFIALELTEHAARGQRATR</sequence>
<dbReference type="GO" id="GO:0043904">
    <property type="term" value="F:isochorismate pyruvate lyase activity"/>
    <property type="evidence" value="ECO:0007669"/>
    <property type="project" value="UniProtKB-EC"/>
</dbReference>
<gene>
    <name evidence="3" type="primary">pchB</name>
    <name evidence="3" type="ORF">NS506_01727</name>
    <name evidence="4" type="ORF">NSK11_contig00100-0026</name>
</gene>
<dbReference type="GO" id="GO:0046417">
    <property type="term" value="P:chorismate metabolic process"/>
    <property type="evidence" value="ECO:0007669"/>
    <property type="project" value="InterPro"/>
</dbReference>
<dbReference type="PROSITE" id="PS51168">
    <property type="entry name" value="CHORISMATE_MUT_2"/>
    <property type="match status" value="1"/>
</dbReference>
<dbReference type="GO" id="GO:0009697">
    <property type="term" value="P:salicylic acid biosynthetic process"/>
    <property type="evidence" value="ECO:0007669"/>
    <property type="project" value="TreeGrafter"/>
</dbReference>
<dbReference type="PANTHER" id="PTHR38041:SF1">
    <property type="entry name" value="CHORISMATE MUTASE"/>
    <property type="match status" value="1"/>
</dbReference>